<protein>
    <submittedName>
        <fullName evidence="1">Uncharacterized protein</fullName>
    </submittedName>
</protein>
<organism evidence="1 2">
    <name type="scientific">Trifolium medium</name>
    <dbReference type="NCBI Taxonomy" id="97028"/>
    <lineage>
        <taxon>Eukaryota</taxon>
        <taxon>Viridiplantae</taxon>
        <taxon>Streptophyta</taxon>
        <taxon>Embryophyta</taxon>
        <taxon>Tracheophyta</taxon>
        <taxon>Spermatophyta</taxon>
        <taxon>Magnoliopsida</taxon>
        <taxon>eudicotyledons</taxon>
        <taxon>Gunneridae</taxon>
        <taxon>Pentapetalae</taxon>
        <taxon>rosids</taxon>
        <taxon>fabids</taxon>
        <taxon>Fabales</taxon>
        <taxon>Fabaceae</taxon>
        <taxon>Papilionoideae</taxon>
        <taxon>50 kb inversion clade</taxon>
        <taxon>NPAAA clade</taxon>
        <taxon>Hologalegina</taxon>
        <taxon>IRL clade</taxon>
        <taxon>Trifolieae</taxon>
        <taxon>Trifolium</taxon>
    </lineage>
</organism>
<proteinExistence type="predicted"/>
<comment type="caution">
    <text evidence="1">The sequence shown here is derived from an EMBL/GenBank/DDBJ whole genome shotgun (WGS) entry which is preliminary data.</text>
</comment>
<reference evidence="1 2" key="1">
    <citation type="journal article" date="2018" name="Front. Plant Sci.">
        <title>Red Clover (Trifolium pratense) and Zigzag Clover (T. medium) - A Picture of Genomic Similarities and Differences.</title>
        <authorList>
            <person name="Dluhosova J."/>
            <person name="Istvanek J."/>
            <person name="Nedelnik J."/>
            <person name="Repkova J."/>
        </authorList>
    </citation>
    <scope>NUCLEOTIDE SEQUENCE [LARGE SCALE GENOMIC DNA]</scope>
    <source>
        <strain evidence="2">cv. 10/8</strain>
        <tissue evidence="1">Leaf</tissue>
    </source>
</reference>
<name>A0A392VA18_9FABA</name>
<dbReference type="EMBL" id="LXQA011082780">
    <property type="protein sequence ID" value="MCI84099.1"/>
    <property type="molecule type" value="Genomic_DNA"/>
</dbReference>
<dbReference type="AlphaFoldDB" id="A0A392VA18"/>
<keyword evidence="2" id="KW-1185">Reference proteome</keyword>
<evidence type="ECO:0000313" key="1">
    <source>
        <dbReference type="EMBL" id="MCI84099.1"/>
    </source>
</evidence>
<feature type="non-terminal residue" evidence="1">
    <location>
        <position position="34"/>
    </location>
</feature>
<accession>A0A392VA18</accession>
<evidence type="ECO:0000313" key="2">
    <source>
        <dbReference type="Proteomes" id="UP000265520"/>
    </source>
</evidence>
<dbReference type="Proteomes" id="UP000265520">
    <property type="component" value="Unassembled WGS sequence"/>
</dbReference>
<sequence>MIIVMKKRMNKLNVLGHEEAAGRSSILGSRTTSQ</sequence>